<keyword evidence="1" id="KW-0805">Transcription regulation</keyword>
<evidence type="ECO:0000256" key="3">
    <source>
        <dbReference type="ARBA" id="ARBA00023163"/>
    </source>
</evidence>
<dbReference type="Gene3D" id="1.10.10.10">
    <property type="entry name" value="Winged helix-like DNA-binding domain superfamily/Winged helix DNA-binding domain"/>
    <property type="match status" value="1"/>
</dbReference>
<evidence type="ECO:0000313" key="8">
    <source>
        <dbReference type="Proteomes" id="UP000215332"/>
    </source>
</evidence>
<dbReference type="GO" id="GO:0003700">
    <property type="term" value="F:DNA-binding transcription factor activity"/>
    <property type="evidence" value="ECO:0007669"/>
    <property type="project" value="TreeGrafter"/>
</dbReference>
<dbReference type="PROSITE" id="PS51077">
    <property type="entry name" value="HTH_ICLR"/>
    <property type="match status" value="1"/>
</dbReference>
<accession>A0A239W649</accession>
<dbReference type="Pfam" id="PF09339">
    <property type="entry name" value="HTH_IclR"/>
    <property type="match status" value="1"/>
</dbReference>
<dbReference type="InterPro" id="IPR050707">
    <property type="entry name" value="HTH_MetabolicPath_Reg"/>
</dbReference>
<dbReference type="InterPro" id="IPR014757">
    <property type="entry name" value="Tscrpt_reg_IclR_C"/>
</dbReference>
<dbReference type="RefSeq" id="WP_021105170.1">
    <property type="nucleotide sequence ID" value="NZ_LT906441.1"/>
</dbReference>
<feature type="domain" description="HTH iclR-type" evidence="5">
    <location>
        <begin position="10"/>
        <end position="70"/>
    </location>
</feature>
<sequence>MTTTSTTPTIRSVDRALDLLTAVCDHPGITLSEAARSAGLAPSSALRLLRTLTESGYLSRTPDGLYDVGPELIRVSGRVLADNSLRRLCRPTMTQLAAETGESVYLSVRHHDRAIYLALVPGIRAIQHRSWEGQSISLETSAAGAVLTGRIGQARYAVITSGVEKDVVGIAAPITLHDEVIAALSMVIPSCHLNHELTTRYGTMVASCAASLSKLIGDNPPHRRRRQRTHRPSARAEAAQPTTDHASPTNSHPKPLASSL</sequence>
<protein>
    <submittedName>
        <fullName evidence="7">Uncharacterized HTH-type transcriptional regulator RhmR</fullName>
    </submittedName>
</protein>
<dbReference type="InterPro" id="IPR036388">
    <property type="entry name" value="WH-like_DNA-bd_sf"/>
</dbReference>
<evidence type="ECO:0000259" key="5">
    <source>
        <dbReference type="PROSITE" id="PS51077"/>
    </source>
</evidence>
<dbReference type="eggNOG" id="COG1414">
    <property type="taxonomic scope" value="Bacteria"/>
</dbReference>
<proteinExistence type="predicted"/>
<feature type="compositionally biased region" description="Polar residues" evidence="4">
    <location>
        <begin position="240"/>
        <end position="260"/>
    </location>
</feature>
<name>A0A239W649_9ACTN</name>
<dbReference type="PROSITE" id="PS51078">
    <property type="entry name" value="ICLR_ED"/>
    <property type="match status" value="1"/>
</dbReference>
<dbReference type="GO" id="GO:0045892">
    <property type="term" value="P:negative regulation of DNA-templated transcription"/>
    <property type="evidence" value="ECO:0007669"/>
    <property type="project" value="TreeGrafter"/>
</dbReference>
<evidence type="ECO:0000256" key="4">
    <source>
        <dbReference type="SAM" id="MobiDB-lite"/>
    </source>
</evidence>
<dbReference type="InterPro" id="IPR005471">
    <property type="entry name" value="Tscrpt_reg_IclR_N"/>
</dbReference>
<evidence type="ECO:0000259" key="6">
    <source>
        <dbReference type="PROSITE" id="PS51078"/>
    </source>
</evidence>
<dbReference type="GO" id="GO:0003677">
    <property type="term" value="F:DNA binding"/>
    <property type="evidence" value="ECO:0007669"/>
    <property type="project" value="UniProtKB-KW"/>
</dbReference>
<dbReference type="InterPro" id="IPR036390">
    <property type="entry name" value="WH_DNA-bd_sf"/>
</dbReference>
<organism evidence="7 8">
    <name type="scientific">Cutibacterium granulosum</name>
    <dbReference type="NCBI Taxonomy" id="33011"/>
    <lineage>
        <taxon>Bacteria</taxon>
        <taxon>Bacillati</taxon>
        <taxon>Actinomycetota</taxon>
        <taxon>Actinomycetes</taxon>
        <taxon>Propionibacteriales</taxon>
        <taxon>Propionibacteriaceae</taxon>
        <taxon>Cutibacterium</taxon>
    </lineage>
</organism>
<dbReference type="AlphaFoldDB" id="A0A239W649"/>
<dbReference type="Gene3D" id="3.30.450.40">
    <property type="match status" value="2"/>
</dbReference>
<feature type="domain" description="IclR-ED" evidence="6">
    <location>
        <begin position="71"/>
        <end position="218"/>
    </location>
</feature>
<dbReference type="InterPro" id="IPR029016">
    <property type="entry name" value="GAF-like_dom_sf"/>
</dbReference>
<feature type="compositionally biased region" description="Basic residues" evidence="4">
    <location>
        <begin position="222"/>
        <end position="233"/>
    </location>
</feature>
<keyword evidence="2" id="KW-0238">DNA-binding</keyword>
<dbReference type="SUPFAM" id="SSF46785">
    <property type="entry name" value="Winged helix' DNA-binding domain"/>
    <property type="match status" value="1"/>
</dbReference>
<evidence type="ECO:0000313" key="7">
    <source>
        <dbReference type="EMBL" id="SNV29423.1"/>
    </source>
</evidence>
<dbReference type="EMBL" id="LT906441">
    <property type="protein sequence ID" value="SNV29423.1"/>
    <property type="molecule type" value="Genomic_DNA"/>
</dbReference>
<evidence type="ECO:0000256" key="1">
    <source>
        <dbReference type="ARBA" id="ARBA00023015"/>
    </source>
</evidence>
<dbReference type="KEGG" id="cgrn:4412665_00277"/>
<reference evidence="7 8" key="1">
    <citation type="submission" date="2017-06" db="EMBL/GenBank/DDBJ databases">
        <authorList>
            <consortium name="Pathogen Informatics"/>
        </authorList>
    </citation>
    <scope>NUCLEOTIDE SEQUENCE [LARGE SCALE GENOMIC DNA]</scope>
    <source>
        <strain evidence="7 8">NCTC11865</strain>
    </source>
</reference>
<dbReference type="Proteomes" id="UP000215332">
    <property type="component" value="Chromosome 1"/>
</dbReference>
<evidence type="ECO:0000256" key="2">
    <source>
        <dbReference type="ARBA" id="ARBA00023125"/>
    </source>
</evidence>
<keyword evidence="3" id="KW-0804">Transcription</keyword>
<dbReference type="SMART" id="SM00346">
    <property type="entry name" value="HTH_ICLR"/>
    <property type="match status" value="1"/>
</dbReference>
<gene>
    <name evidence="7" type="primary">rhmR</name>
    <name evidence="7" type="ORF">SAMEA4412665_00277</name>
</gene>
<dbReference type="PANTHER" id="PTHR30136">
    <property type="entry name" value="HELIX-TURN-HELIX TRANSCRIPTIONAL REGULATOR, ICLR FAMILY"/>
    <property type="match status" value="1"/>
</dbReference>
<feature type="region of interest" description="Disordered" evidence="4">
    <location>
        <begin position="216"/>
        <end position="260"/>
    </location>
</feature>
<dbReference type="Pfam" id="PF01614">
    <property type="entry name" value="IclR_C"/>
    <property type="match status" value="1"/>
</dbReference>
<dbReference type="PANTHER" id="PTHR30136:SF35">
    <property type="entry name" value="HTH-TYPE TRANSCRIPTIONAL REGULATOR RV1719"/>
    <property type="match status" value="1"/>
</dbReference>
<dbReference type="SUPFAM" id="SSF55781">
    <property type="entry name" value="GAF domain-like"/>
    <property type="match status" value="1"/>
</dbReference>